<protein>
    <recommendedName>
        <fullName evidence="4">Mycothiol synthase</fullName>
        <ecNumber evidence="4">2.3.1.189</ecNumber>
    </recommendedName>
</protein>
<dbReference type="Gene3D" id="3.40.630.30">
    <property type="match status" value="1"/>
</dbReference>
<evidence type="ECO:0000256" key="2">
    <source>
        <dbReference type="ARBA" id="ARBA00022737"/>
    </source>
</evidence>
<dbReference type="InterPro" id="IPR017813">
    <property type="entry name" value="Mycothiol_AcTrfase"/>
</dbReference>
<dbReference type="Pfam" id="PF00583">
    <property type="entry name" value="Acetyltransf_1"/>
    <property type="match status" value="1"/>
</dbReference>
<dbReference type="SUPFAM" id="SSF55729">
    <property type="entry name" value="Acyl-CoA N-acyltransferases (Nat)"/>
    <property type="match status" value="2"/>
</dbReference>
<dbReference type="RefSeq" id="WP_344342830.1">
    <property type="nucleotide sequence ID" value="NZ_BAAAQT010000006.1"/>
</dbReference>
<evidence type="ECO:0000259" key="5">
    <source>
        <dbReference type="PROSITE" id="PS51186"/>
    </source>
</evidence>
<feature type="domain" description="N-acetyltransferase" evidence="5">
    <location>
        <begin position="1"/>
        <end position="140"/>
    </location>
</feature>
<dbReference type="PROSITE" id="PS51186">
    <property type="entry name" value="GNAT"/>
    <property type="match status" value="2"/>
</dbReference>
<dbReference type="PANTHER" id="PTHR43877">
    <property type="entry name" value="AMINOALKYLPHOSPHONATE N-ACETYLTRANSFERASE-RELATED-RELATED"/>
    <property type="match status" value="1"/>
</dbReference>
<dbReference type="InterPro" id="IPR000182">
    <property type="entry name" value="GNAT_dom"/>
</dbReference>
<evidence type="ECO:0000256" key="1">
    <source>
        <dbReference type="ARBA" id="ARBA00022679"/>
    </source>
</evidence>
<reference evidence="6 7" key="1">
    <citation type="journal article" date="2019" name="Int. J. Syst. Evol. Microbiol.">
        <title>The Global Catalogue of Microorganisms (GCM) 10K type strain sequencing project: providing services to taxonomists for standard genome sequencing and annotation.</title>
        <authorList>
            <consortium name="The Broad Institute Genomics Platform"/>
            <consortium name="The Broad Institute Genome Sequencing Center for Infectious Disease"/>
            <person name="Wu L."/>
            <person name="Ma J."/>
        </authorList>
    </citation>
    <scope>NUCLEOTIDE SEQUENCE [LARGE SCALE GENOMIC DNA]</scope>
    <source>
        <strain evidence="6 7">JCM 16026</strain>
    </source>
</reference>
<keyword evidence="1" id="KW-0808">Transferase</keyword>
<evidence type="ECO:0000256" key="3">
    <source>
        <dbReference type="ARBA" id="ARBA00023315"/>
    </source>
</evidence>
<dbReference type="NCBIfam" id="TIGR03448">
    <property type="entry name" value="mycothiol_MshD"/>
    <property type="match status" value="1"/>
</dbReference>
<name>A0ABN3AS06_9MICO</name>
<dbReference type="InterPro" id="IPR050832">
    <property type="entry name" value="Bact_Acetyltransf"/>
</dbReference>
<accession>A0ABN3AS06</accession>
<sequence length="275" mass="28917">MTDAALLAALVDLVERCAAADGASPVNDQALLEARRGERTIVDLDGSGDAMAVVATGEAAGGAAAEVELAVAPERRGAGLGTRLGERIAAEHPAFEAWAHGDLPASRALAERLGMQRIRTLLQLRAPVPADAVVDARLRPFVAADADAWVAVNAAAFATHPEQGRLTARDLADRRAEAWHDDANLLVAPGADGLDGYAWIKPEGDVAELYALGVAPHAQGTGLGGILMQATFARMHALGHDTAHLYVEGDNEPALGLYRSRGFVDHARDVRWRRG</sequence>
<feature type="domain" description="N-acetyltransferase" evidence="5">
    <location>
        <begin position="136"/>
        <end position="275"/>
    </location>
</feature>
<dbReference type="Proteomes" id="UP001501599">
    <property type="component" value="Unassembled WGS sequence"/>
</dbReference>
<dbReference type="InterPro" id="IPR016181">
    <property type="entry name" value="Acyl_CoA_acyltransferase"/>
</dbReference>
<keyword evidence="2" id="KW-0677">Repeat</keyword>
<keyword evidence="7" id="KW-1185">Reference proteome</keyword>
<dbReference type="EMBL" id="BAAAQT010000006">
    <property type="protein sequence ID" value="GAA2173977.1"/>
    <property type="molecule type" value="Genomic_DNA"/>
</dbReference>
<gene>
    <name evidence="6" type="primary">mshD</name>
    <name evidence="6" type="ORF">GCM10009846_18120</name>
</gene>
<evidence type="ECO:0000313" key="7">
    <source>
        <dbReference type="Proteomes" id="UP001501599"/>
    </source>
</evidence>
<dbReference type="EC" id="2.3.1.189" evidence="4"/>
<proteinExistence type="predicted"/>
<organism evidence="6 7">
    <name type="scientific">Agrococcus versicolor</name>
    <dbReference type="NCBI Taxonomy" id="501482"/>
    <lineage>
        <taxon>Bacteria</taxon>
        <taxon>Bacillati</taxon>
        <taxon>Actinomycetota</taxon>
        <taxon>Actinomycetes</taxon>
        <taxon>Micrococcales</taxon>
        <taxon>Microbacteriaceae</taxon>
        <taxon>Agrococcus</taxon>
    </lineage>
</organism>
<evidence type="ECO:0000256" key="4">
    <source>
        <dbReference type="NCBIfam" id="TIGR03448"/>
    </source>
</evidence>
<evidence type="ECO:0000313" key="6">
    <source>
        <dbReference type="EMBL" id="GAA2173977.1"/>
    </source>
</evidence>
<comment type="caution">
    <text evidence="6">The sequence shown here is derived from an EMBL/GenBank/DDBJ whole genome shotgun (WGS) entry which is preliminary data.</text>
</comment>
<keyword evidence="3" id="KW-0012">Acyltransferase</keyword>
<dbReference type="CDD" id="cd04301">
    <property type="entry name" value="NAT_SF"/>
    <property type="match status" value="1"/>
</dbReference>